<name>A0ABT9XI88_9BACL</name>
<comment type="subcellular location">
    <subcellularLocation>
        <location evidence="1 7">Cell membrane</location>
        <topology evidence="1 7">Multi-pass membrane protein</topology>
    </subcellularLocation>
</comment>
<gene>
    <name evidence="9" type="ORF">J2S03_001677</name>
</gene>
<dbReference type="PANTHER" id="PTHR30151:SF38">
    <property type="entry name" value="ALIPHATIC SULFONATES TRANSPORT PERMEASE PROTEIN SSUC-RELATED"/>
    <property type="match status" value="1"/>
</dbReference>
<dbReference type="CDD" id="cd06261">
    <property type="entry name" value="TM_PBP2"/>
    <property type="match status" value="1"/>
</dbReference>
<dbReference type="PANTHER" id="PTHR30151">
    <property type="entry name" value="ALKANE SULFONATE ABC TRANSPORTER-RELATED, MEMBRANE SUBUNIT"/>
    <property type="match status" value="1"/>
</dbReference>
<accession>A0ABT9XI88</accession>
<dbReference type="InterPro" id="IPR035906">
    <property type="entry name" value="MetI-like_sf"/>
</dbReference>
<keyword evidence="5 7" id="KW-1133">Transmembrane helix</keyword>
<feature type="transmembrane region" description="Helical" evidence="7">
    <location>
        <begin position="41"/>
        <end position="63"/>
    </location>
</feature>
<sequence>MNDTAGSTQSAASAQAPVAAGERRTVITNRMRFLDKTAPRWIAPVGILIILIVWQVVTGLNWVSQADLPSPVAIVKAGIQMIQNGTLWLNVGASLARIAIGYLLGAGSGIIIGIILGFSRISERVGIPIANALYPIPKLAIIPLIILWIGAGESSKILVIAAEVLFPVVFNTYSAVRNTDPSLIRAAVGFGAPRRTVITRVIIPASLPTIFAGLRIGAGLSLLVLVAAEMIGAQHGIGAMILQYSSLMMTANVLVGVVLLSILGLLISRGLAQLERWLLPWKSQ</sequence>
<keyword evidence="3" id="KW-1003">Cell membrane</keyword>
<evidence type="ECO:0000256" key="5">
    <source>
        <dbReference type="ARBA" id="ARBA00022989"/>
    </source>
</evidence>
<evidence type="ECO:0000256" key="7">
    <source>
        <dbReference type="RuleBase" id="RU363032"/>
    </source>
</evidence>
<keyword evidence="4 7" id="KW-0812">Transmembrane</keyword>
<evidence type="ECO:0000313" key="10">
    <source>
        <dbReference type="Proteomes" id="UP001232973"/>
    </source>
</evidence>
<feature type="transmembrane region" description="Helical" evidence="7">
    <location>
        <begin position="157"/>
        <end position="176"/>
    </location>
</feature>
<evidence type="ECO:0000313" key="9">
    <source>
        <dbReference type="EMBL" id="MDQ0189830.1"/>
    </source>
</evidence>
<evidence type="ECO:0000256" key="2">
    <source>
        <dbReference type="ARBA" id="ARBA00022448"/>
    </source>
</evidence>
<dbReference type="RefSeq" id="WP_274457284.1">
    <property type="nucleotide sequence ID" value="NZ_CP067097.1"/>
</dbReference>
<keyword evidence="2 7" id="KW-0813">Transport</keyword>
<dbReference type="EMBL" id="JAUSTP010000011">
    <property type="protein sequence ID" value="MDQ0189830.1"/>
    <property type="molecule type" value="Genomic_DNA"/>
</dbReference>
<dbReference type="Proteomes" id="UP001232973">
    <property type="component" value="Unassembled WGS sequence"/>
</dbReference>
<dbReference type="Gene3D" id="1.10.3720.10">
    <property type="entry name" value="MetI-like"/>
    <property type="match status" value="1"/>
</dbReference>
<dbReference type="SUPFAM" id="SSF161098">
    <property type="entry name" value="MetI-like"/>
    <property type="match status" value="1"/>
</dbReference>
<dbReference type="InterPro" id="IPR000515">
    <property type="entry name" value="MetI-like"/>
</dbReference>
<evidence type="ECO:0000256" key="3">
    <source>
        <dbReference type="ARBA" id="ARBA00022475"/>
    </source>
</evidence>
<evidence type="ECO:0000259" key="8">
    <source>
        <dbReference type="PROSITE" id="PS50928"/>
    </source>
</evidence>
<dbReference type="PROSITE" id="PS50928">
    <property type="entry name" value="ABC_TM1"/>
    <property type="match status" value="1"/>
</dbReference>
<feature type="transmembrane region" description="Helical" evidence="7">
    <location>
        <begin position="131"/>
        <end position="151"/>
    </location>
</feature>
<dbReference type="Pfam" id="PF00528">
    <property type="entry name" value="BPD_transp_1"/>
    <property type="match status" value="1"/>
</dbReference>
<protein>
    <submittedName>
        <fullName evidence="9">NitT/TauT family transport system permease protein</fullName>
    </submittedName>
</protein>
<feature type="transmembrane region" description="Helical" evidence="7">
    <location>
        <begin position="98"/>
        <end position="119"/>
    </location>
</feature>
<reference evidence="9 10" key="1">
    <citation type="submission" date="2023-07" db="EMBL/GenBank/DDBJ databases">
        <title>Genomic Encyclopedia of Type Strains, Phase IV (KMG-IV): sequencing the most valuable type-strain genomes for metagenomic binning, comparative biology and taxonomic classification.</title>
        <authorList>
            <person name="Goeker M."/>
        </authorList>
    </citation>
    <scope>NUCLEOTIDE SEQUENCE [LARGE SCALE GENOMIC DNA]</scope>
    <source>
        <strain evidence="9 10">DSM 4006</strain>
    </source>
</reference>
<comment type="caution">
    <text evidence="9">The sequence shown here is derived from an EMBL/GenBank/DDBJ whole genome shotgun (WGS) entry which is preliminary data.</text>
</comment>
<organism evidence="9 10">
    <name type="scientific">Alicyclobacillus cycloheptanicus</name>
    <dbReference type="NCBI Taxonomy" id="1457"/>
    <lineage>
        <taxon>Bacteria</taxon>
        <taxon>Bacillati</taxon>
        <taxon>Bacillota</taxon>
        <taxon>Bacilli</taxon>
        <taxon>Bacillales</taxon>
        <taxon>Alicyclobacillaceae</taxon>
        <taxon>Alicyclobacillus</taxon>
    </lineage>
</organism>
<keyword evidence="6 7" id="KW-0472">Membrane</keyword>
<evidence type="ECO:0000256" key="4">
    <source>
        <dbReference type="ARBA" id="ARBA00022692"/>
    </source>
</evidence>
<feature type="domain" description="ABC transmembrane type-1" evidence="8">
    <location>
        <begin position="91"/>
        <end position="268"/>
    </location>
</feature>
<evidence type="ECO:0000256" key="1">
    <source>
        <dbReference type="ARBA" id="ARBA00004651"/>
    </source>
</evidence>
<comment type="similarity">
    <text evidence="7">Belongs to the binding-protein-dependent transport system permease family.</text>
</comment>
<evidence type="ECO:0000256" key="6">
    <source>
        <dbReference type="ARBA" id="ARBA00023136"/>
    </source>
</evidence>
<keyword evidence="10" id="KW-1185">Reference proteome</keyword>
<proteinExistence type="inferred from homology"/>
<feature type="transmembrane region" description="Helical" evidence="7">
    <location>
        <begin position="197"/>
        <end position="227"/>
    </location>
</feature>
<feature type="transmembrane region" description="Helical" evidence="7">
    <location>
        <begin position="247"/>
        <end position="267"/>
    </location>
</feature>